<protein>
    <submittedName>
        <fullName evidence="2">Uncharacterized protein</fullName>
    </submittedName>
</protein>
<reference evidence="2 3" key="1">
    <citation type="submission" date="2024-01" db="EMBL/GenBank/DDBJ databases">
        <title>A draft genome for a cacao thread blight-causing isolate of Paramarasmius palmivorus.</title>
        <authorList>
            <person name="Baruah I.K."/>
            <person name="Bukari Y."/>
            <person name="Amoako-Attah I."/>
            <person name="Meinhardt L.W."/>
            <person name="Bailey B.A."/>
            <person name="Cohen S.P."/>
        </authorList>
    </citation>
    <scope>NUCLEOTIDE SEQUENCE [LARGE SCALE GENOMIC DNA]</scope>
    <source>
        <strain evidence="2 3">GH-12</strain>
    </source>
</reference>
<gene>
    <name evidence="2" type="ORF">VNI00_000830</name>
</gene>
<sequence>MRMSQSDSLDRPTKRRRISCDTRDYQESGINEMPKSLYPHIEQQQAHINPTAIQVPATPPPASFDGSFDLFNTAHFNGINLSGQQQESSVPNYHDLYTRLRSNPSGSTTKCYIPPEGGPNTKGILQSLNIRDPLSSDYVHLIYLDGITKTPARTNESPSVTATLQVCGNGFISDIIDSFGEFRMRRIWAQMSSDGSHLMELFEAKVSLNIFHGEEYEERGCAPAVDYQLEFLGLRQTGDERFGEKELNEAAVRCI</sequence>
<dbReference type="AlphaFoldDB" id="A0AAW0E9P6"/>
<evidence type="ECO:0000313" key="3">
    <source>
        <dbReference type="Proteomes" id="UP001383192"/>
    </source>
</evidence>
<evidence type="ECO:0000313" key="2">
    <source>
        <dbReference type="EMBL" id="KAK7061095.1"/>
    </source>
</evidence>
<proteinExistence type="predicted"/>
<evidence type="ECO:0000256" key="1">
    <source>
        <dbReference type="SAM" id="MobiDB-lite"/>
    </source>
</evidence>
<accession>A0AAW0E9P6</accession>
<dbReference type="Proteomes" id="UP001383192">
    <property type="component" value="Unassembled WGS sequence"/>
</dbReference>
<comment type="caution">
    <text evidence="2">The sequence shown here is derived from an EMBL/GenBank/DDBJ whole genome shotgun (WGS) entry which is preliminary data.</text>
</comment>
<organism evidence="2 3">
    <name type="scientific">Paramarasmius palmivorus</name>
    <dbReference type="NCBI Taxonomy" id="297713"/>
    <lineage>
        <taxon>Eukaryota</taxon>
        <taxon>Fungi</taxon>
        <taxon>Dikarya</taxon>
        <taxon>Basidiomycota</taxon>
        <taxon>Agaricomycotina</taxon>
        <taxon>Agaricomycetes</taxon>
        <taxon>Agaricomycetidae</taxon>
        <taxon>Agaricales</taxon>
        <taxon>Marasmiineae</taxon>
        <taxon>Marasmiaceae</taxon>
        <taxon>Paramarasmius</taxon>
    </lineage>
</organism>
<keyword evidence="3" id="KW-1185">Reference proteome</keyword>
<feature type="region of interest" description="Disordered" evidence="1">
    <location>
        <begin position="1"/>
        <end position="28"/>
    </location>
</feature>
<dbReference type="EMBL" id="JAYKXP010000002">
    <property type="protein sequence ID" value="KAK7061095.1"/>
    <property type="molecule type" value="Genomic_DNA"/>
</dbReference>
<feature type="compositionally biased region" description="Basic and acidic residues" evidence="1">
    <location>
        <begin position="8"/>
        <end position="26"/>
    </location>
</feature>
<name>A0AAW0E9P6_9AGAR</name>